<dbReference type="GO" id="GO:0016787">
    <property type="term" value="F:hydrolase activity"/>
    <property type="evidence" value="ECO:0007669"/>
    <property type="project" value="UniProtKB-KW"/>
</dbReference>
<keyword evidence="1" id="KW-0547">Nucleotide-binding</keyword>
<evidence type="ECO:0000256" key="3">
    <source>
        <dbReference type="ARBA" id="ARBA00022806"/>
    </source>
</evidence>
<dbReference type="GO" id="GO:0005524">
    <property type="term" value="F:ATP binding"/>
    <property type="evidence" value="ECO:0007669"/>
    <property type="project" value="UniProtKB-KW"/>
</dbReference>
<accession>A0A445CMP1</accession>
<dbReference type="AlphaFoldDB" id="A0A445CMP1"/>
<dbReference type="InterPro" id="IPR001650">
    <property type="entry name" value="Helicase_C-like"/>
</dbReference>
<keyword evidence="2" id="KW-0378">Hydrolase</keyword>
<dbReference type="GO" id="GO:0000965">
    <property type="term" value="P:mitochondrial RNA 3'-end processing"/>
    <property type="evidence" value="ECO:0007669"/>
    <property type="project" value="TreeGrafter"/>
</dbReference>
<dbReference type="InterPro" id="IPR027417">
    <property type="entry name" value="P-loop_NTPase"/>
</dbReference>
<dbReference type="InterPro" id="IPR050699">
    <property type="entry name" value="RNA-DNA_Helicase"/>
</dbReference>
<feature type="domain" description="Helicase C-terminal" evidence="5">
    <location>
        <begin position="72"/>
        <end position="144"/>
    </location>
</feature>
<dbReference type="Proteomes" id="UP000289738">
    <property type="component" value="Chromosome A06"/>
</dbReference>
<dbReference type="PANTHER" id="PTHR12131">
    <property type="entry name" value="ATP-DEPENDENT RNA AND DNA HELICASE"/>
    <property type="match status" value="1"/>
</dbReference>
<dbReference type="Gene3D" id="3.40.50.300">
    <property type="entry name" value="P-loop containing nucleotide triphosphate hydrolases"/>
    <property type="match status" value="1"/>
</dbReference>
<dbReference type="PANTHER" id="PTHR12131:SF1">
    <property type="entry name" value="ATP-DEPENDENT RNA HELICASE SUPV3L1, MITOCHONDRIAL-RELATED"/>
    <property type="match status" value="1"/>
</dbReference>
<dbReference type="GO" id="GO:0004386">
    <property type="term" value="F:helicase activity"/>
    <property type="evidence" value="ECO:0007669"/>
    <property type="project" value="UniProtKB-KW"/>
</dbReference>
<dbReference type="STRING" id="3818.A0A445CMP1"/>
<dbReference type="SMART" id="SM00490">
    <property type="entry name" value="HELICc"/>
    <property type="match status" value="1"/>
</dbReference>
<proteinExistence type="predicted"/>
<comment type="caution">
    <text evidence="6">The sequence shown here is derived from an EMBL/GenBank/DDBJ whole genome shotgun (WGS) entry which is preliminary data.</text>
</comment>
<keyword evidence="7" id="KW-1185">Reference proteome</keyword>
<name>A0A445CMP1_ARAHY</name>
<organism evidence="6 7">
    <name type="scientific">Arachis hypogaea</name>
    <name type="common">Peanut</name>
    <dbReference type="NCBI Taxonomy" id="3818"/>
    <lineage>
        <taxon>Eukaryota</taxon>
        <taxon>Viridiplantae</taxon>
        <taxon>Streptophyta</taxon>
        <taxon>Embryophyta</taxon>
        <taxon>Tracheophyta</taxon>
        <taxon>Spermatophyta</taxon>
        <taxon>Magnoliopsida</taxon>
        <taxon>eudicotyledons</taxon>
        <taxon>Gunneridae</taxon>
        <taxon>Pentapetalae</taxon>
        <taxon>rosids</taxon>
        <taxon>fabids</taxon>
        <taxon>Fabales</taxon>
        <taxon>Fabaceae</taxon>
        <taxon>Papilionoideae</taxon>
        <taxon>50 kb inversion clade</taxon>
        <taxon>dalbergioids sensu lato</taxon>
        <taxon>Dalbergieae</taxon>
        <taxon>Pterocarpus clade</taxon>
        <taxon>Arachis</taxon>
    </lineage>
</organism>
<evidence type="ECO:0000313" key="6">
    <source>
        <dbReference type="EMBL" id="RYR52187.1"/>
    </source>
</evidence>
<dbReference type="GO" id="GO:0045025">
    <property type="term" value="C:mitochondrial degradosome"/>
    <property type="evidence" value="ECO:0007669"/>
    <property type="project" value="TreeGrafter"/>
</dbReference>
<evidence type="ECO:0000259" key="5">
    <source>
        <dbReference type="SMART" id="SM00490"/>
    </source>
</evidence>
<keyword evidence="3" id="KW-0347">Helicase</keyword>
<evidence type="ECO:0000256" key="4">
    <source>
        <dbReference type="ARBA" id="ARBA00022840"/>
    </source>
</evidence>
<keyword evidence="4" id="KW-0067">ATP-binding</keyword>
<evidence type="ECO:0000256" key="2">
    <source>
        <dbReference type="ARBA" id="ARBA00022801"/>
    </source>
</evidence>
<gene>
    <name evidence="6" type="ORF">Ahy_A06g027107</name>
</gene>
<dbReference type="EMBL" id="SDMP01000006">
    <property type="protein sequence ID" value="RYR52187.1"/>
    <property type="molecule type" value="Genomic_DNA"/>
</dbReference>
<protein>
    <recommendedName>
        <fullName evidence="5">Helicase C-terminal domain-containing protein</fullName>
    </recommendedName>
</protein>
<dbReference type="SUPFAM" id="SSF52540">
    <property type="entry name" value="P-loop containing nucleoside triphosphate hydrolases"/>
    <property type="match status" value="1"/>
</dbReference>
<dbReference type="Pfam" id="PF00271">
    <property type="entry name" value="Helicase_C"/>
    <property type="match status" value="1"/>
</dbReference>
<evidence type="ECO:0000256" key="1">
    <source>
        <dbReference type="ARBA" id="ARBA00022741"/>
    </source>
</evidence>
<reference evidence="6 7" key="1">
    <citation type="submission" date="2019-01" db="EMBL/GenBank/DDBJ databases">
        <title>Sequencing of cultivated peanut Arachis hypogaea provides insights into genome evolution and oil improvement.</title>
        <authorList>
            <person name="Chen X."/>
        </authorList>
    </citation>
    <scope>NUCLEOTIDE SEQUENCE [LARGE SCALE GENOMIC DNA]</scope>
    <source>
        <strain evidence="7">cv. Fuhuasheng</strain>
        <tissue evidence="6">Leaves</tissue>
    </source>
</reference>
<sequence>MVKSLSTLKNKIWSQSKALRSSMKKLEEKGMRENEQVIPSLESRDIEMVVAVSNESQASRLIIVIAIFIPMKKIENQGKHLRSVVYGSLPLETRTRQASMFNDATSEFDVLVASDAIGMGLNLNISRIIFSTLKKFDGRAGRYESNFPVGEVTCVHAEGSTLASFIFKLPTTHFKGNLTSITLYENHVKGENELN</sequence>
<evidence type="ECO:0000313" key="7">
    <source>
        <dbReference type="Proteomes" id="UP000289738"/>
    </source>
</evidence>